<accession>A0ABT0YGF7</accession>
<comment type="caution">
    <text evidence="1">The sequence shown here is derived from an EMBL/GenBank/DDBJ whole genome shotgun (WGS) entry which is preliminary data.</text>
</comment>
<organism evidence="1 2">
    <name type="scientific">Paractinoplanes hotanensis</name>
    <dbReference type="NCBI Taxonomy" id="2906497"/>
    <lineage>
        <taxon>Bacteria</taxon>
        <taxon>Bacillati</taxon>
        <taxon>Actinomycetota</taxon>
        <taxon>Actinomycetes</taxon>
        <taxon>Micromonosporales</taxon>
        <taxon>Micromonosporaceae</taxon>
        <taxon>Paractinoplanes</taxon>
    </lineage>
</organism>
<sequence length="63" mass="7267">MFARIKVVAKCYKWADRAVEAEFLDELTVYALFERLADLQAPARIALPPVTVDRMLDDQDVIR</sequence>
<evidence type="ECO:0000313" key="2">
    <source>
        <dbReference type="Proteomes" id="UP001523216"/>
    </source>
</evidence>
<protein>
    <submittedName>
        <fullName evidence="1">Uncharacterized protein</fullName>
    </submittedName>
</protein>
<keyword evidence="2" id="KW-1185">Reference proteome</keyword>
<dbReference type="Proteomes" id="UP001523216">
    <property type="component" value="Unassembled WGS sequence"/>
</dbReference>
<gene>
    <name evidence="1" type="ORF">LXN57_47195</name>
</gene>
<evidence type="ECO:0000313" key="1">
    <source>
        <dbReference type="EMBL" id="MCM4085138.1"/>
    </source>
</evidence>
<name>A0ABT0YGF7_9ACTN</name>
<reference evidence="1 2" key="1">
    <citation type="submission" date="2022-06" db="EMBL/GenBank/DDBJ databases">
        <title>Actinoplanes abujensis sp. nov., isolated from Nigerian arid soil.</title>
        <authorList>
            <person name="Ding P."/>
        </authorList>
    </citation>
    <scope>NUCLEOTIDE SEQUENCE [LARGE SCALE GENOMIC DNA]</scope>
    <source>
        <strain evidence="2">TRM88002</strain>
    </source>
</reference>
<proteinExistence type="predicted"/>
<dbReference type="EMBL" id="JAMQOL010000098">
    <property type="protein sequence ID" value="MCM4085138.1"/>
    <property type="molecule type" value="Genomic_DNA"/>
</dbReference>